<evidence type="ECO:0000313" key="3">
    <source>
        <dbReference type="EMBL" id="MDY5166979.1"/>
    </source>
</evidence>
<dbReference type="SMART" id="SM00899">
    <property type="entry name" value="FeoA"/>
    <property type="match status" value="1"/>
</dbReference>
<accession>A0AB35UKH5</accession>
<dbReference type="PANTHER" id="PTHR43151">
    <property type="entry name" value="FEOA FAMILY PROTEIN"/>
    <property type="match status" value="1"/>
</dbReference>
<sequence>MMPLLLGRIGERMKVIEIRGKEDVCTHLKNLGFVPGADVYITARNAGNMIINIKDSRIAIDEKLAGKIQVEV</sequence>
<keyword evidence="1" id="KW-0408">Iron</keyword>
<dbReference type="RefSeq" id="WP_034456310.1">
    <property type="nucleotide sequence ID" value="NZ_BAABZA010000001.1"/>
</dbReference>
<dbReference type="SUPFAM" id="SSF50037">
    <property type="entry name" value="C-terminal domain of transcriptional repressors"/>
    <property type="match status" value="1"/>
</dbReference>
<protein>
    <submittedName>
        <fullName evidence="3">Ferrous iron transport protein A</fullName>
    </submittedName>
</protein>
<dbReference type="InterPro" id="IPR007167">
    <property type="entry name" value="Fe-transptr_FeoA-like"/>
</dbReference>
<gene>
    <name evidence="3" type="ORF">MQE39_02415</name>
</gene>
<organism evidence="3 4">
    <name type="scientific">Dielma fastidiosa</name>
    <dbReference type="NCBI Taxonomy" id="1034346"/>
    <lineage>
        <taxon>Bacteria</taxon>
        <taxon>Bacillati</taxon>
        <taxon>Bacillota</taxon>
        <taxon>Erysipelotrichia</taxon>
        <taxon>Erysipelotrichales</taxon>
        <taxon>Erysipelotrichaceae</taxon>
        <taxon>Dielma</taxon>
    </lineage>
</organism>
<evidence type="ECO:0000313" key="4">
    <source>
        <dbReference type="Proteomes" id="UP001276902"/>
    </source>
</evidence>
<name>A0AB35UKH5_9FIRM</name>
<evidence type="ECO:0000256" key="1">
    <source>
        <dbReference type="ARBA" id="ARBA00023004"/>
    </source>
</evidence>
<reference evidence="3" key="1">
    <citation type="submission" date="2022-03" db="EMBL/GenBank/DDBJ databases">
        <title>First case of bacteraemia caused by Dielma fastidiosa in a patient hospitalised with diverticulitis.</title>
        <authorList>
            <person name="Forman-Ankjaer B."/>
            <person name="Hvid-Jensen F."/>
            <person name="Kobel C.M."/>
            <person name="Greve T."/>
        </authorList>
    </citation>
    <scope>NUCLEOTIDE SEQUENCE</scope>
    <source>
        <strain evidence="3">AUH_DF_2021</strain>
    </source>
</reference>
<dbReference type="InterPro" id="IPR053184">
    <property type="entry name" value="FeoA-like"/>
</dbReference>
<dbReference type="Proteomes" id="UP001276902">
    <property type="component" value="Unassembled WGS sequence"/>
</dbReference>
<dbReference type="Pfam" id="PF04023">
    <property type="entry name" value="FeoA"/>
    <property type="match status" value="1"/>
</dbReference>
<evidence type="ECO:0000259" key="2">
    <source>
        <dbReference type="SMART" id="SM00899"/>
    </source>
</evidence>
<dbReference type="InterPro" id="IPR008988">
    <property type="entry name" value="Transcriptional_repressor_C"/>
</dbReference>
<comment type="caution">
    <text evidence="3">The sequence shown here is derived from an EMBL/GenBank/DDBJ whole genome shotgun (WGS) entry which is preliminary data.</text>
</comment>
<dbReference type="EMBL" id="JALDAW010000008">
    <property type="protein sequence ID" value="MDY5166979.1"/>
    <property type="molecule type" value="Genomic_DNA"/>
</dbReference>
<dbReference type="AlphaFoldDB" id="A0AB35UKH5"/>
<dbReference type="GeneID" id="94441606"/>
<dbReference type="PANTHER" id="PTHR43151:SF1">
    <property type="entry name" value="SSR2333 PROTEIN"/>
    <property type="match status" value="1"/>
</dbReference>
<dbReference type="GO" id="GO:0046914">
    <property type="term" value="F:transition metal ion binding"/>
    <property type="evidence" value="ECO:0007669"/>
    <property type="project" value="InterPro"/>
</dbReference>
<feature type="domain" description="Ferrous iron transporter FeoA-like" evidence="2">
    <location>
        <begin position="2"/>
        <end position="72"/>
    </location>
</feature>
<dbReference type="InterPro" id="IPR038157">
    <property type="entry name" value="FeoA_core_dom"/>
</dbReference>
<proteinExistence type="predicted"/>
<dbReference type="Gene3D" id="2.30.30.90">
    <property type="match status" value="1"/>
</dbReference>